<name>A0A1J5Q6P7_9ZZZZ</name>
<evidence type="ECO:0000313" key="1">
    <source>
        <dbReference type="EMBL" id="OIQ71621.1"/>
    </source>
</evidence>
<sequence>MYHAVMQSCGMKEMMMELKIVGKSGQISVGKAMAGMGFIMETLPGGDILLKHAVVVPANERWLHEPAMKEKLARADEWMRNNPAKETNLEELEARLETVA</sequence>
<protein>
    <submittedName>
        <fullName evidence="1">Uncharacterized protein</fullName>
    </submittedName>
</protein>
<accession>A0A1J5Q6P7</accession>
<proteinExistence type="predicted"/>
<gene>
    <name evidence="1" type="ORF">GALL_467620</name>
</gene>
<comment type="caution">
    <text evidence="1">The sequence shown here is derived from an EMBL/GenBank/DDBJ whole genome shotgun (WGS) entry which is preliminary data.</text>
</comment>
<organism evidence="1">
    <name type="scientific">mine drainage metagenome</name>
    <dbReference type="NCBI Taxonomy" id="410659"/>
    <lineage>
        <taxon>unclassified sequences</taxon>
        <taxon>metagenomes</taxon>
        <taxon>ecological metagenomes</taxon>
    </lineage>
</organism>
<reference evidence="1" key="1">
    <citation type="submission" date="2016-10" db="EMBL/GenBank/DDBJ databases">
        <title>Sequence of Gallionella enrichment culture.</title>
        <authorList>
            <person name="Poehlein A."/>
            <person name="Muehling M."/>
            <person name="Daniel R."/>
        </authorList>
    </citation>
    <scope>NUCLEOTIDE SEQUENCE</scope>
</reference>
<dbReference type="AlphaFoldDB" id="A0A1J5Q6P7"/>
<dbReference type="EMBL" id="MLJW01003643">
    <property type="protein sequence ID" value="OIQ71621.1"/>
    <property type="molecule type" value="Genomic_DNA"/>
</dbReference>